<proteinExistence type="predicted"/>
<dbReference type="EMBL" id="RAWE01000009">
    <property type="protein sequence ID" value="RKH06628.1"/>
    <property type="molecule type" value="Genomic_DNA"/>
</dbReference>
<protein>
    <recommendedName>
        <fullName evidence="2">Zinc finger CGNR domain-containing protein</fullName>
    </recommendedName>
</protein>
<dbReference type="SUPFAM" id="SSF160904">
    <property type="entry name" value="Jann2411-like"/>
    <property type="match status" value="1"/>
</dbReference>
<dbReference type="AlphaFoldDB" id="A0A3A8KEM2"/>
<dbReference type="PANTHER" id="PTHR35525:SF3">
    <property type="entry name" value="BLL6575 PROTEIN"/>
    <property type="match status" value="1"/>
</dbReference>
<gene>
    <name evidence="3" type="ORF">D7X32_04280</name>
</gene>
<reference evidence="4" key="1">
    <citation type="submission" date="2018-09" db="EMBL/GenBank/DDBJ databases">
        <authorList>
            <person name="Livingstone P.G."/>
            <person name="Whitworth D.E."/>
        </authorList>
    </citation>
    <scope>NUCLEOTIDE SEQUENCE [LARGE SCALE GENOMIC DNA]</scope>
    <source>
        <strain evidence="4">CA043D</strain>
    </source>
</reference>
<dbReference type="PANTHER" id="PTHR35525">
    <property type="entry name" value="BLL6575 PROTEIN"/>
    <property type="match status" value="1"/>
</dbReference>
<dbReference type="Gene3D" id="1.10.3300.10">
    <property type="entry name" value="Jann2411-like domain"/>
    <property type="match status" value="1"/>
</dbReference>
<dbReference type="InterPro" id="IPR021005">
    <property type="entry name" value="Znf_CGNR"/>
</dbReference>
<comment type="caution">
    <text evidence="3">The sequence shown here is derived from an EMBL/GenBank/DDBJ whole genome shotgun (WGS) entry which is preliminary data.</text>
</comment>
<dbReference type="InterPro" id="IPR023286">
    <property type="entry name" value="ABATE_dom_sf"/>
</dbReference>
<dbReference type="OrthoDB" id="9808437at2"/>
<dbReference type="Pfam" id="PF07336">
    <property type="entry name" value="ABATE"/>
    <property type="match status" value="1"/>
</dbReference>
<organism evidence="3 4">
    <name type="scientific">Corallococcus carmarthensis</name>
    <dbReference type="NCBI Taxonomy" id="2316728"/>
    <lineage>
        <taxon>Bacteria</taxon>
        <taxon>Pseudomonadati</taxon>
        <taxon>Myxococcota</taxon>
        <taxon>Myxococcia</taxon>
        <taxon>Myxococcales</taxon>
        <taxon>Cystobacterineae</taxon>
        <taxon>Myxococcaceae</taxon>
        <taxon>Corallococcus</taxon>
    </lineage>
</organism>
<dbReference type="RefSeq" id="WP_120601216.1">
    <property type="nucleotide sequence ID" value="NZ_RAWE01000009.1"/>
</dbReference>
<evidence type="ECO:0000259" key="2">
    <source>
        <dbReference type="Pfam" id="PF11706"/>
    </source>
</evidence>
<dbReference type="InterPro" id="IPR010852">
    <property type="entry name" value="ABATE"/>
</dbReference>
<dbReference type="Proteomes" id="UP000268313">
    <property type="component" value="Unassembled WGS sequence"/>
</dbReference>
<feature type="domain" description="Zinc finger CGNR" evidence="2">
    <location>
        <begin position="155"/>
        <end position="198"/>
    </location>
</feature>
<dbReference type="Pfam" id="PF11706">
    <property type="entry name" value="zf-CGNR"/>
    <property type="match status" value="1"/>
</dbReference>
<evidence type="ECO:0000313" key="4">
    <source>
        <dbReference type="Proteomes" id="UP000268313"/>
    </source>
</evidence>
<evidence type="ECO:0000313" key="3">
    <source>
        <dbReference type="EMBL" id="RKH06628.1"/>
    </source>
</evidence>
<keyword evidence="4" id="KW-1185">Reference proteome</keyword>
<name>A0A3A8KEM2_9BACT</name>
<sequence length="203" mass="22121">MAPRKTQAPEPSAAPAGELRDGFKFRSGRLCLDLPASLAARLKAEPKDLLETPHDLGRWLVAAGLAAKDPKPTDEDLRHARELREALYRLAVARLRSEGLDSKDRALVNRWAAEPPPAPQLGPEGLTWTRGGVHSLLAAVARDGVELLGGPLAERIRNCEGESCALLFVDTSRSGQRRWCSMSGCGNKAKVEEFRRRQRGEGG</sequence>
<feature type="region of interest" description="Disordered" evidence="1">
    <location>
        <begin position="1"/>
        <end position="20"/>
    </location>
</feature>
<accession>A0A3A8KEM2</accession>
<evidence type="ECO:0000256" key="1">
    <source>
        <dbReference type="SAM" id="MobiDB-lite"/>
    </source>
</evidence>